<dbReference type="OrthoDB" id="2333764at2759"/>
<dbReference type="EMBL" id="QKWP01001989">
    <property type="protein sequence ID" value="RIB05394.1"/>
    <property type="molecule type" value="Genomic_DNA"/>
</dbReference>
<protein>
    <submittedName>
        <fullName evidence="1">Uncharacterized protein</fullName>
    </submittedName>
</protein>
<organism evidence="1 2">
    <name type="scientific">Gigaspora rosea</name>
    <dbReference type="NCBI Taxonomy" id="44941"/>
    <lineage>
        <taxon>Eukaryota</taxon>
        <taxon>Fungi</taxon>
        <taxon>Fungi incertae sedis</taxon>
        <taxon>Mucoromycota</taxon>
        <taxon>Glomeromycotina</taxon>
        <taxon>Glomeromycetes</taxon>
        <taxon>Diversisporales</taxon>
        <taxon>Gigasporaceae</taxon>
        <taxon>Gigaspora</taxon>
    </lineage>
</organism>
<reference evidence="1 2" key="1">
    <citation type="submission" date="2018-06" db="EMBL/GenBank/DDBJ databases">
        <title>Comparative genomics reveals the genomic features of Rhizophagus irregularis, R. cerebriforme, R. diaphanum and Gigaspora rosea, and their symbiotic lifestyle signature.</title>
        <authorList>
            <person name="Morin E."/>
            <person name="San Clemente H."/>
            <person name="Chen E.C.H."/>
            <person name="De La Providencia I."/>
            <person name="Hainaut M."/>
            <person name="Kuo A."/>
            <person name="Kohler A."/>
            <person name="Murat C."/>
            <person name="Tang N."/>
            <person name="Roy S."/>
            <person name="Loubradou J."/>
            <person name="Henrissat B."/>
            <person name="Grigoriev I.V."/>
            <person name="Corradi N."/>
            <person name="Roux C."/>
            <person name="Martin F.M."/>
        </authorList>
    </citation>
    <scope>NUCLEOTIDE SEQUENCE [LARGE SCALE GENOMIC DNA]</scope>
    <source>
        <strain evidence="1 2">DAOM 194757</strain>
    </source>
</reference>
<gene>
    <name evidence="1" type="ORF">C2G38_2047632</name>
</gene>
<evidence type="ECO:0000313" key="1">
    <source>
        <dbReference type="EMBL" id="RIB05394.1"/>
    </source>
</evidence>
<accession>A0A397U594</accession>
<sequence length="106" mass="11922">MSITYAELLDDIINFDPSSIAPVTLPYSTSDDLPTRIQSTYACMKQAMRLKNQIQVLGFGYYLGMLYTAATPEQLISTQHLASVYQPDTLDITDLANMQDKSDQKY</sequence>
<evidence type="ECO:0000313" key="2">
    <source>
        <dbReference type="Proteomes" id="UP000266673"/>
    </source>
</evidence>
<dbReference type="AlphaFoldDB" id="A0A397U594"/>
<dbReference type="Proteomes" id="UP000266673">
    <property type="component" value="Unassembled WGS sequence"/>
</dbReference>
<proteinExistence type="predicted"/>
<keyword evidence="2" id="KW-1185">Reference proteome</keyword>
<name>A0A397U594_9GLOM</name>
<comment type="caution">
    <text evidence="1">The sequence shown here is derived from an EMBL/GenBank/DDBJ whole genome shotgun (WGS) entry which is preliminary data.</text>
</comment>